<gene>
    <name evidence="1" type="ORF">L1987_12773</name>
</gene>
<organism evidence="1 2">
    <name type="scientific">Smallanthus sonchifolius</name>
    <dbReference type="NCBI Taxonomy" id="185202"/>
    <lineage>
        <taxon>Eukaryota</taxon>
        <taxon>Viridiplantae</taxon>
        <taxon>Streptophyta</taxon>
        <taxon>Embryophyta</taxon>
        <taxon>Tracheophyta</taxon>
        <taxon>Spermatophyta</taxon>
        <taxon>Magnoliopsida</taxon>
        <taxon>eudicotyledons</taxon>
        <taxon>Gunneridae</taxon>
        <taxon>Pentapetalae</taxon>
        <taxon>asterids</taxon>
        <taxon>campanulids</taxon>
        <taxon>Asterales</taxon>
        <taxon>Asteraceae</taxon>
        <taxon>Asteroideae</taxon>
        <taxon>Heliantheae alliance</taxon>
        <taxon>Millerieae</taxon>
        <taxon>Smallanthus</taxon>
    </lineage>
</organism>
<comment type="caution">
    <text evidence="1">The sequence shown here is derived from an EMBL/GenBank/DDBJ whole genome shotgun (WGS) entry which is preliminary data.</text>
</comment>
<evidence type="ECO:0000313" key="1">
    <source>
        <dbReference type="EMBL" id="KAI3818951.1"/>
    </source>
</evidence>
<name>A0ACB9JGW3_9ASTR</name>
<reference evidence="2" key="1">
    <citation type="journal article" date="2022" name="Mol. Ecol. Resour.">
        <title>The genomes of chicory, endive, great burdock and yacon provide insights into Asteraceae palaeo-polyploidization history and plant inulin production.</title>
        <authorList>
            <person name="Fan W."/>
            <person name="Wang S."/>
            <person name="Wang H."/>
            <person name="Wang A."/>
            <person name="Jiang F."/>
            <person name="Liu H."/>
            <person name="Zhao H."/>
            <person name="Xu D."/>
            <person name="Zhang Y."/>
        </authorList>
    </citation>
    <scope>NUCLEOTIDE SEQUENCE [LARGE SCALE GENOMIC DNA]</scope>
    <source>
        <strain evidence="2">cv. Yunnan</strain>
    </source>
</reference>
<sequence length="121" mass="13039">MGVLGCVSCIVGSVITVIHAPEESTPTSVQEIWNLATEPAFLIYIAATLSLVAALGISQIAYPQTWVFVTVAVLCVITQLNYLNKETSAAPGAATWYNQDPIKAIEEDAHLITVHNSDYFD</sequence>
<keyword evidence="2" id="KW-1185">Reference proteome</keyword>
<evidence type="ECO:0000313" key="2">
    <source>
        <dbReference type="Proteomes" id="UP001056120"/>
    </source>
</evidence>
<accession>A0ACB9JGW3</accession>
<dbReference type="Proteomes" id="UP001056120">
    <property type="component" value="Linkage Group LG04"/>
</dbReference>
<dbReference type="EMBL" id="CM042021">
    <property type="protein sequence ID" value="KAI3818951.1"/>
    <property type="molecule type" value="Genomic_DNA"/>
</dbReference>
<reference evidence="1 2" key="2">
    <citation type="journal article" date="2022" name="Mol. Ecol. Resour.">
        <title>The genomes of chicory, endive, great burdock and yacon provide insights into Asteraceae paleo-polyploidization history and plant inulin production.</title>
        <authorList>
            <person name="Fan W."/>
            <person name="Wang S."/>
            <person name="Wang H."/>
            <person name="Wang A."/>
            <person name="Jiang F."/>
            <person name="Liu H."/>
            <person name="Zhao H."/>
            <person name="Xu D."/>
            <person name="Zhang Y."/>
        </authorList>
    </citation>
    <scope>NUCLEOTIDE SEQUENCE [LARGE SCALE GENOMIC DNA]</scope>
    <source>
        <strain evidence="2">cv. Yunnan</strain>
        <tissue evidence="1">Leaves</tissue>
    </source>
</reference>
<protein>
    <submittedName>
        <fullName evidence="1">Uncharacterized protein</fullName>
    </submittedName>
</protein>
<proteinExistence type="predicted"/>